<evidence type="ECO:0000313" key="5">
    <source>
        <dbReference type="Proteomes" id="UP000199053"/>
    </source>
</evidence>
<dbReference type="RefSeq" id="WP_092157234.1">
    <property type="nucleotide sequence ID" value="NZ_FNGA01000001.1"/>
</dbReference>
<evidence type="ECO:0000256" key="1">
    <source>
        <dbReference type="ARBA" id="ARBA00022630"/>
    </source>
</evidence>
<gene>
    <name evidence="4" type="ORF">SAMN05660337_0124</name>
</gene>
<dbReference type="PANTHER" id="PTHR43278">
    <property type="entry name" value="NAD(P)H-DEPENDENT FMN-CONTAINING OXIDOREDUCTASE YWQN-RELATED"/>
    <property type="match status" value="1"/>
</dbReference>
<dbReference type="InterPro" id="IPR029039">
    <property type="entry name" value="Flavoprotein-like_sf"/>
</dbReference>
<keyword evidence="2" id="KW-0288">FMN</keyword>
<dbReference type="EMBL" id="FNGA01000001">
    <property type="protein sequence ID" value="SDK33596.1"/>
    <property type="molecule type" value="Genomic_DNA"/>
</dbReference>
<dbReference type="Gene3D" id="3.40.50.360">
    <property type="match status" value="1"/>
</dbReference>
<protein>
    <submittedName>
        <fullName evidence="4">Multimeric flavodoxin WrbA</fullName>
    </submittedName>
</protein>
<organism evidence="4 5">
    <name type="scientific">Maridesulfovibrio ferrireducens</name>
    <dbReference type="NCBI Taxonomy" id="246191"/>
    <lineage>
        <taxon>Bacteria</taxon>
        <taxon>Pseudomonadati</taxon>
        <taxon>Thermodesulfobacteriota</taxon>
        <taxon>Desulfovibrionia</taxon>
        <taxon>Desulfovibrionales</taxon>
        <taxon>Desulfovibrionaceae</taxon>
        <taxon>Maridesulfovibrio</taxon>
    </lineage>
</organism>
<keyword evidence="5" id="KW-1185">Reference proteome</keyword>
<evidence type="ECO:0000256" key="2">
    <source>
        <dbReference type="ARBA" id="ARBA00022643"/>
    </source>
</evidence>
<evidence type="ECO:0000259" key="3">
    <source>
        <dbReference type="Pfam" id="PF03358"/>
    </source>
</evidence>
<dbReference type="Pfam" id="PF03358">
    <property type="entry name" value="FMN_red"/>
    <property type="match status" value="1"/>
</dbReference>
<dbReference type="GO" id="GO:0016491">
    <property type="term" value="F:oxidoreductase activity"/>
    <property type="evidence" value="ECO:0007669"/>
    <property type="project" value="InterPro"/>
</dbReference>
<keyword evidence="1" id="KW-0285">Flavoprotein</keyword>
<name>A0A1G9B1X2_9BACT</name>
<feature type="domain" description="NADPH-dependent FMN reductase-like" evidence="3">
    <location>
        <begin position="2"/>
        <end position="109"/>
    </location>
</feature>
<accession>A0A1G9B1X2</accession>
<dbReference type="InterPro" id="IPR051796">
    <property type="entry name" value="ISF_SsuE-like"/>
</dbReference>
<dbReference type="AlphaFoldDB" id="A0A1G9B1X2"/>
<proteinExistence type="predicted"/>
<dbReference type="InterPro" id="IPR005025">
    <property type="entry name" value="FMN_Rdtase-like_dom"/>
</dbReference>
<reference evidence="5" key="1">
    <citation type="submission" date="2016-10" db="EMBL/GenBank/DDBJ databases">
        <authorList>
            <person name="Varghese N."/>
            <person name="Submissions S."/>
        </authorList>
    </citation>
    <scope>NUCLEOTIDE SEQUENCE [LARGE SCALE GENOMIC DNA]</scope>
    <source>
        <strain evidence="5">DSM 16995</strain>
    </source>
</reference>
<dbReference type="Proteomes" id="UP000199053">
    <property type="component" value="Unassembled WGS sequence"/>
</dbReference>
<dbReference type="PANTHER" id="PTHR43278:SF2">
    <property type="entry name" value="IRON-SULFUR FLAVOPROTEIN"/>
    <property type="match status" value="1"/>
</dbReference>
<dbReference type="SUPFAM" id="SSF52218">
    <property type="entry name" value="Flavoproteins"/>
    <property type="match status" value="1"/>
</dbReference>
<sequence>MITAIESSPRKKGNSHTMLQAVLAGAHEVGTITNEVHLRDLKYDPCVGCEACRKAKACTMFDDGMTTLYPLIEESKGLVLISPVHNYNVTAWMKAFIDRMYCYYDFTDSRPRGWSSRLAGQGRKAVIGAIAEQANKKDMGFTLDAMRMPLEALGYEVISEISVLRLFDKGIIVNHANIMEEARLAGKNLAEAL</sequence>
<evidence type="ECO:0000313" key="4">
    <source>
        <dbReference type="EMBL" id="SDK33596.1"/>
    </source>
</evidence>
<dbReference type="STRING" id="246191.SAMN05660337_0124"/>
<dbReference type="OrthoDB" id="9790975at2"/>